<gene>
    <name evidence="2" type="ORF">I0K15_00500</name>
</gene>
<evidence type="ECO:0000313" key="2">
    <source>
        <dbReference type="EMBL" id="QPH54294.1"/>
    </source>
</evidence>
<dbReference type="GO" id="GO:0004540">
    <property type="term" value="F:RNA nuclease activity"/>
    <property type="evidence" value="ECO:0007669"/>
    <property type="project" value="InterPro"/>
</dbReference>
<dbReference type="CDD" id="cd11297">
    <property type="entry name" value="PIN_LabA-like_N_1"/>
    <property type="match status" value="1"/>
</dbReference>
<reference evidence="2 3" key="1">
    <citation type="submission" date="2020-11" db="EMBL/GenBank/DDBJ databases">
        <title>Description of Pontivivens ytuae sp. nov. isolated from deep sea sediment of Mariana Trench.</title>
        <authorList>
            <person name="Wang Z."/>
            <person name="Sun Q.-L."/>
            <person name="Xu X.-D."/>
            <person name="Tang Y.-Z."/>
            <person name="Zhang J."/>
        </authorList>
    </citation>
    <scope>NUCLEOTIDE SEQUENCE [LARGE SCALE GENOMIC DNA]</scope>
    <source>
        <strain evidence="2 3">MT2928</strain>
    </source>
</reference>
<name>A0A7S9LS54_9RHOB</name>
<accession>A0A7S9LS54</accession>
<dbReference type="KEGG" id="poz:I0K15_00500"/>
<dbReference type="InterPro" id="IPR021139">
    <property type="entry name" value="NYN"/>
</dbReference>
<dbReference type="InterPro" id="IPR025605">
    <property type="entry name" value="OST-HTH/LOTUS_dom"/>
</dbReference>
<keyword evidence="3" id="KW-1185">Reference proteome</keyword>
<dbReference type="AlphaFoldDB" id="A0A7S9LS54"/>
<dbReference type="Gene3D" id="3.40.50.1010">
    <property type="entry name" value="5'-nuclease"/>
    <property type="match status" value="1"/>
</dbReference>
<dbReference type="PROSITE" id="PS51644">
    <property type="entry name" value="HTH_OST"/>
    <property type="match status" value="1"/>
</dbReference>
<evidence type="ECO:0000259" key="1">
    <source>
        <dbReference type="PROSITE" id="PS51644"/>
    </source>
</evidence>
<evidence type="ECO:0000313" key="3">
    <source>
        <dbReference type="Proteomes" id="UP000594800"/>
    </source>
</evidence>
<feature type="domain" description="HTH OST-type" evidence="1">
    <location>
        <begin position="161"/>
        <end position="235"/>
    </location>
</feature>
<dbReference type="Proteomes" id="UP000594800">
    <property type="component" value="Chromosome"/>
</dbReference>
<protein>
    <submittedName>
        <fullName evidence="2">NYN domain-containing protein</fullName>
    </submittedName>
</protein>
<sequence length="235" mass="26051">MADRSLKLAVLIDADNTNHNVAKALFDEIAALGEANVRRIYGDYTRSELAGWEKKLATHALIPTHQPAYVKGKNASDITMVIDAMDLLHKGTVDGFCLVSSDSDFTRLAQRIKEEGAVVYGFGEQKTPEAFRAACTRFIYNENLLRGDPDGEAPVQRRTQPPSAAVPLIRRAMSELEGEDDWVPLGVLGQRIANANPDFDARTYGCQNLSTLVRKTGAFDLNKDEGNRWTVRRKD</sequence>
<proteinExistence type="predicted"/>
<organism evidence="2 3">
    <name type="scientific">Pontivivens ytuae</name>
    <dbReference type="NCBI Taxonomy" id="2789856"/>
    <lineage>
        <taxon>Bacteria</taxon>
        <taxon>Pseudomonadati</taxon>
        <taxon>Pseudomonadota</taxon>
        <taxon>Alphaproteobacteria</taxon>
        <taxon>Rhodobacterales</taxon>
        <taxon>Paracoccaceae</taxon>
        <taxon>Pontivivens</taxon>
    </lineage>
</organism>
<dbReference type="Gene3D" id="3.30.420.610">
    <property type="entry name" value="LOTUS domain-like"/>
    <property type="match status" value="1"/>
</dbReference>
<dbReference type="PANTHER" id="PTHR35811">
    <property type="entry name" value="SLR1870 PROTEIN"/>
    <property type="match status" value="1"/>
</dbReference>
<dbReference type="PANTHER" id="PTHR35811:SF1">
    <property type="entry name" value="HTH OST-TYPE DOMAIN-CONTAINING PROTEIN"/>
    <property type="match status" value="1"/>
</dbReference>
<dbReference type="Pfam" id="PF01936">
    <property type="entry name" value="NYN"/>
    <property type="match status" value="1"/>
</dbReference>
<dbReference type="Pfam" id="PF12872">
    <property type="entry name" value="OST-HTH"/>
    <property type="match status" value="1"/>
</dbReference>
<dbReference type="RefSeq" id="WP_196103503.1">
    <property type="nucleotide sequence ID" value="NZ_CP064942.1"/>
</dbReference>
<dbReference type="CDD" id="cd10146">
    <property type="entry name" value="LabA_like_C"/>
    <property type="match status" value="1"/>
</dbReference>
<dbReference type="InterPro" id="IPR041966">
    <property type="entry name" value="LOTUS-like"/>
</dbReference>
<dbReference type="EMBL" id="CP064942">
    <property type="protein sequence ID" value="QPH54294.1"/>
    <property type="molecule type" value="Genomic_DNA"/>
</dbReference>